<dbReference type="RefSeq" id="WP_330133742.1">
    <property type="nucleotide sequence ID" value="NZ_JAUTXY010000005.1"/>
</dbReference>
<comment type="caution">
    <text evidence="1">The sequence shown here is derived from an EMBL/GenBank/DDBJ whole genome shotgun (WGS) entry which is preliminary data.</text>
</comment>
<reference evidence="1 2" key="1">
    <citation type="submission" date="2023-07" db="EMBL/GenBank/DDBJ databases">
        <authorList>
            <person name="Girao M."/>
            <person name="Carvalho M.F."/>
        </authorList>
    </citation>
    <scope>NUCLEOTIDE SEQUENCE [LARGE SCALE GENOMIC DNA]</scope>
    <source>
        <strain evidence="1 2">YIM65754</strain>
    </source>
</reference>
<sequence>MKGFIMEKLRNYGLLVKYVVVTQWRKIRGTDQGDQAPTPDQRA</sequence>
<evidence type="ECO:0000313" key="1">
    <source>
        <dbReference type="EMBL" id="MEE2058498.1"/>
    </source>
</evidence>
<protein>
    <submittedName>
        <fullName evidence="1">Uncharacterized protein</fullName>
    </submittedName>
</protein>
<name>A0ABU7LAB0_9NOCA</name>
<evidence type="ECO:0000313" key="2">
    <source>
        <dbReference type="Proteomes" id="UP001336020"/>
    </source>
</evidence>
<organism evidence="1 2">
    <name type="scientific">Rhodococcus artemisiae</name>
    <dbReference type="NCBI Taxonomy" id="714159"/>
    <lineage>
        <taxon>Bacteria</taxon>
        <taxon>Bacillati</taxon>
        <taxon>Actinomycetota</taxon>
        <taxon>Actinomycetes</taxon>
        <taxon>Mycobacteriales</taxon>
        <taxon>Nocardiaceae</taxon>
        <taxon>Rhodococcus</taxon>
    </lineage>
</organism>
<keyword evidence="2" id="KW-1185">Reference proteome</keyword>
<dbReference type="Proteomes" id="UP001336020">
    <property type="component" value="Unassembled WGS sequence"/>
</dbReference>
<dbReference type="EMBL" id="JAUTXY010000005">
    <property type="protein sequence ID" value="MEE2058498.1"/>
    <property type="molecule type" value="Genomic_DNA"/>
</dbReference>
<proteinExistence type="predicted"/>
<gene>
    <name evidence="1" type="ORF">Q7514_13295</name>
</gene>
<accession>A0ABU7LAB0</accession>